<keyword evidence="2" id="KW-0812">Transmembrane</keyword>
<proteinExistence type="predicted"/>
<evidence type="ECO:0000256" key="2">
    <source>
        <dbReference type="SAM" id="Phobius"/>
    </source>
</evidence>
<evidence type="ECO:0000313" key="4">
    <source>
        <dbReference type="Proteomes" id="UP000759537"/>
    </source>
</evidence>
<organism evidence="3 4">
    <name type="scientific">Russula ochroleuca</name>
    <dbReference type="NCBI Taxonomy" id="152965"/>
    <lineage>
        <taxon>Eukaryota</taxon>
        <taxon>Fungi</taxon>
        <taxon>Dikarya</taxon>
        <taxon>Basidiomycota</taxon>
        <taxon>Agaricomycotina</taxon>
        <taxon>Agaricomycetes</taxon>
        <taxon>Russulales</taxon>
        <taxon>Russulaceae</taxon>
        <taxon>Russula</taxon>
    </lineage>
</organism>
<accession>A0A9P5TCL8</accession>
<dbReference type="GO" id="GO:0140053">
    <property type="term" value="P:mitochondrial gene expression"/>
    <property type="evidence" value="ECO:0007669"/>
    <property type="project" value="TreeGrafter"/>
</dbReference>
<keyword evidence="2" id="KW-1133">Transmembrane helix</keyword>
<dbReference type="PANTHER" id="PTHR47938:SF35">
    <property type="entry name" value="PENTATRICOPEPTIDE REPEAT-CONTAINING PROTEIN 4, MITOCHONDRIAL-RELATED"/>
    <property type="match status" value="1"/>
</dbReference>
<dbReference type="GO" id="GO:0005739">
    <property type="term" value="C:mitochondrion"/>
    <property type="evidence" value="ECO:0007669"/>
    <property type="project" value="TreeGrafter"/>
</dbReference>
<comment type="caution">
    <text evidence="3">The sequence shown here is derived from an EMBL/GenBank/DDBJ whole genome shotgun (WGS) entry which is preliminary data.</text>
</comment>
<gene>
    <name evidence="3" type="ORF">DFH94DRAFT_269126</name>
</gene>
<sequence>MQCIWVITSRTVTFAQKAGRKTFPFKDCSFGIWRIGSRPYLNPTSSYHTFRPTPCIIKSPALDLSHPRSHYHPPTVIPSSASLMTPSPFVVDNLSSPQISRASAAAIRISVARGDIWDGFHLWHSLRWSMHRYRKPGSNSVPRPPFRTPLPFAPIDFARPVSTRFAAHCLLHSLLRAGEAKTAALLAEQMMADGEELHPLSFNTLLHQLHPASSGSPQTVYDRLRSATTRRNVKLGPRILELQNVIPMDPFTRTAVRLLNSARGHRWQRTTSMYKSVISACLLQGEILVACLLLALLLKDYQLRHACSRVATEAERVGAQDTIAYVHSKIPEVPSRGFKLLPYHGSFYLYRSVTKFLVKHSTHVDGPLFSDASQALAIFASELNVHGIPFTDLATLIKIMYSYPQCQHSVWVTLPSGERQSRNAYRYFHEVLLNLLCSLPDQRLLDLNTSRPPSLNLRSYNALLHYALRYRHSVTLANRVLHHMTELRKPPLAPNSATYSVLLRGSTLMRRNDIAENILRLMPWQIPDNKPDAVHHFTPQGRNSQIDSCPTNSQLGRHPHRFCGLLEDTRKFELNIPKPKGHLEPDHTLLTSYMAHLVATGRPDAVAILISRVIPEFEPLPKCLAPGELLTRWQTSVVRGVTLGPHFFAAALNALRKAGLRRLATRVWALARASETRSLQSSVTTPWCLSAHAYTTMLQLYAGWHADHRTTSAKQSGRPPRPRDPGRAISGMREGMKVFRALPLAANKLREAAVLARKEGRDWKHPPAPPRADARFYNAALSIVCRQPGMRPRGSRQGSRSWWNHLLDEVRQRLLLTGQKPRGWTPELEEIAKSLRSSGYALPIGFGLRLVGRDEQITSQDRTDFGARPYSFGRIVRARFAPHRLPTVKRKGLPLRGRWRRSKWSNMHL</sequence>
<keyword evidence="4" id="KW-1185">Reference proteome</keyword>
<feature type="region of interest" description="Disordered" evidence="1">
    <location>
        <begin position="709"/>
        <end position="729"/>
    </location>
</feature>
<dbReference type="OrthoDB" id="2554293at2759"/>
<keyword evidence="2" id="KW-0472">Membrane</keyword>
<dbReference type="Gene3D" id="1.25.40.10">
    <property type="entry name" value="Tetratricopeptide repeat domain"/>
    <property type="match status" value="1"/>
</dbReference>
<dbReference type="Proteomes" id="UP000759537">
    <property type="component" value="Unassembled WGS sequence"/>
</dbReference>
<evidence type="ECO:0000256" key="1">
    <source>
        <dbReference type="SAM" id="MobiDB-lite"/>
    </source>
</evidence>
<evidence type="ECO:0008006" key="5">
    <source>
        <dbReference type="Google" id="ProtNLM"/>
    </source>
</evidence>
<name>A0A9P5TCL8_9AGAM</name>
<protein>
    <recommendedName>
        <fullName evidence="5">Pentatricopeptide repeat-containing protein</fullName>
    </recommendedName>
</protein>
<dbReference type="PANTHER" id="PTHR47938">
    <property type="entry name" value="RESPIRATORY COMPLEX I CHAPERONE (CIA84), PUTATIVE (AFU_ORTHOLOGUE AFUA_2G06020)-RELATED"/>
    <property type="match status" value="1"/>
</dbReference>
<dbReference type="AlphaFoldDB" id="A0A9P5TCL8"/>
<reference evidence="3" key="2">
    <citation type="journal article" date="2020" name="Nat. Commun.">
        <title>Large-scale genome sequencing of mycorrhizal fungi provides insights into the early evolution of symbiotic traits.</title>
        <authorList>
            <person name="Miyauchi S."/>
            <person name="Kiss E."/>
            <person name="Kuo A."/>
            <person name="Drula E."/>
            <person name="Kohler A."/>
            <person name="Sanchez-Garcia M."/>
            <person name="Morin E."/>
            <person name="Andreopoulos B."/>
            <person name="Barry K.W."/>
            <person name="Bonito G."/>
            <person name="Buee M."/>
            <person name="Carver A."/>
            <person name="Chen C."/>
            <person name="Cichocki N."/>
            <person name="Clum A."/>
            <person name="Culley D."/>
            <person name="Crous P.W."/>
            <person name="Fauchery L."/>
            <person name="Girlanda M."/>
            <person name="Hayes R.D."/>
            <person name="Keri Z."/>
            <person name="LaButti K."/>
            <person name="Lipzen A."/>
            <person name="Lombard V."/>
            <person name="Magnuson J."/>
            <person name="Maillard F."/>
            <person name="Murat C."/>
            <person name="Nolan M."/>
            <person name="Ohm R.A."/>
            <person name="Pangilinan J."/>
            <person name="Pereira M.F."/>
            <person name="Perotto S."/>
            <person name="Peter M."/>
            <person name="Pfister S."/>
            <person name="Riley R."/>
            <person name="Sitrit Y."/>
            <person name="Stielow J.B."/>
            <person name="Szollosi G."/>
            <person name="Zifcakova L."/>
            <person name="Stursova M."/>
            <person name="Spatafora J.W."/>
            <person name="Tedersoo L."/>
            <person name="Vaario L.M."/>
            <person name="Yamada A."/>
            <person name="Yan M."/>
            <person name="Wang P."/>
            <person name="Xu J."/>
            <person name="Bruns T."/>
            <person name="Baldrian P."/>
            <person name="Vilgalys R."/>
            <person name="Dunand C."/>
            <person name="Henrissat B."/>
            <person name="Grigoriev I.V."/>
            <person name="Hibbett D."/>
            <person name="Nagy L.G."/>
            <person name="Martin F.M."/>
        </authorList>
    </citation>
    <scope>NUCLEOTIDE SEQUENCE</scope>
    <source>
        <strain evidence="3">Prilba</strain>
    </source>
</reference>
<dbReference type="EMBL" id="WHVB01000003">
    <property type="protein sequence ID" value="KAF8485249.1"/>
    <property type="molecule type" value="Genomic_DNA"/>
</dbReference>
<evidence type="ECO:0000313" key="3">
    <source>
        <dbReference type="EMBL" id="KAF8485249.1"/>
    </source>
</evidence>
<feature type="transmembrane region" description="Helical" evidence="2">
    <location>
        <begin position="276"/>
        <end position="298"/>
    </location>
</feature>
<reference evidence="3" key="1">
    <citation type="submission" date="2019-10" db="EMBL/GenBank/DDBJ databases">
        <authorList>
            <consortium name="DOE Joint Genome Institute"/>
            <person name="Kuo A."/>
            <person name="Miyauchi S."/>
            <person name="Kiss E."/>
            <person name="Drula E."/>
            <person name="Kohler A."/>
            <person name="Sanchez-Garcia M."/>
            <person name="Andreopoulos B."/>
            <person name="Barry K.W."/>
            <person name="Bonito G."/>
            <person name="Buee M."/>
            <person name="Carver A."/>
            <person name="Chen C."/>
            <person name="Cichocki N."/>
            <person name="Clum A."/>
            <person name="Culley D."/>
            <person name="Crous P.W."/>
            <person name="Fauchery L."/>
            <person name="Girlanda M."/>
            <person name="Hayes R."/>
            <person name="Keri Z."/>
            <person name="LaButti K."/>
            <person name="Lipzen A."/>
            <person name="Lombard V."/>
            <person name="Magnuson J."/>
            <person name="Maillard F."/>
            <person name="Morin E."/>
            <person name="Murat C."/>
            <person name="Nolan M."/>
            <person name="Ohm R."/>
            <person name="Pangilinan J."/>
            <person name="Pereira M."/>
            <person name="Perotto S."/>
            <person name="Peter M."/>
            <person name="Riley R."/>
            <person name="Sitrit Y."/>
            <person name="Stielow B."/>
            <person name="Szollosi G."/>
            <person name="Zifcakova L."/>
            <person name="Stursova M."/>
            <person name="Spatafora J.W."/>
            <person name="Tedersoo L."/>
            <person name="Vaario L.-M."/>
            <person name="Yamada A."/>
            <person name="Yan M."/>
            <person name="Wang P."/>
            <person name="Xu J."/>
            <person name="Bruns T."/>
            <person name="Baldrian P."/>
            <person name="Vilgalys R."/>
            <person name="Henrissat B."/>
            <person name="Grigoriev I.V."/>
            <person name="Hibbett D."/>
            <person name="Nagy L.G."/>
            <person name="Martin F.M."/>
        </authorList>
    </citation>
    <scope>NUCLEOTIDE SEQUENCE</scope>
    <source>
        <strain evidence="3">Prilba</strain>
    </source>
</reference>
<dbReference type="GO" id="GO:0003729">
    <property type="term" value="F:mRNA binding"/>
    <property type="evidence" value="ECO:0007669"/>
    <property type="project" value="TreeGrafter"/>
</dbReference>
<dbReference type="InterPro" id="IPR011990">
    <property type="entry name" value="TPR-like_helical_dom_sf"/>
</dbReference>